<gene>
    <name evidence="2" type="ORF">GWI33_014864</name>
</gene>
<dbReference type="Gene3D" id="3.30.160.60">
    <property type="entry name" value="Classic Zinc Finger"/>
    <property type="match status" value="1"/>
</dbReference>
<name>A0A834I0R4_RHYFE</name>
<dbReference type="SMART" id="SM00355">
    <property type="entry name" value="ZnF_C2H2"/>
    <property type="match status" value="2"/>
</dbReference>
<feature type="domain" description="C2H2-type" evidence="1">
    <location>
        <begin position="118"/>
        <end position="138"/>
    </location>
</feature>
<protein>
    <recommendedName>
        <fullName evidence="1">C2H2-type domain-containing protein</fullName>
    </recommendedName>
</protein>
<dbReference type="OrthoDB" id="3437960at2759"/>
<accession>A0A834I0R4</accession>
<dbReference type="EMBL" id="JAACXV010013785">
    <property type="protein sequence ID" value="KAF7272315.1"/>
    <property type="molecule type" value="Genomic_DNA"/>
</dbReference>
<comment type="caution">
    <text evidence="2">The sequence shown here is derived from an EMBL/GenBank/DDBJ whole genome shotgun (WGS) entry which is preliminary data.</text>
</comment>
<proteinExistence type="predicted"/>
<sequence length="184" mass="20741">MREGSSYSDGFTKDHDYCDISKDIHKPDTKEMCSTEDTPSSGNFDLTMMDVESNSTVEETSGVLSDDNHLVGGYEAQTMQITQEATELVTNNNVAVGFDQKLPPKNDDELKPSTQKEFICNSCPRKYRSFGSLQRHLRFECSNAKYKCPLTDCKYKAKNISNVTKHVSAMHPAFDISEIMKHFS</sequence>
<dbReference type="Proteomes" id="UP000625711">
    <property type="component" value="Unassembled WGS sequence"/>
</dbReference>
<dbReference type="InterPro" id="IPR013087">
    <property type="entry name" value="Znf_C2H2_type"/>
</dbReference>
<organism evidence="2 3">
    <name type="scientific">Rhynchophorus ferrugineus</name>
    <name type="common">Red palm weevil</name>
    <name type="synonym">Curculio ferrugineus</name>
    <dbReference type="NCBI Taxonomy" id="354439"/>
    <lineage>
        <taxon>Eukaryota</taxon>
        <taxon>Metazoa</taxon>
        <taxon>Ecdysozoa</taxon>
        <taxon>Arthropoda</taxon>
        <taxon>Hexapoda</taxon>
        <taxon>Insecta</taxon>
        <taxon>Pterygota</taxon>
        <taxon>Neoptera</taxon>
        <taxon>Endopterygota</taxon>
        <taxon>Coleoptera</taxon>
        <taxon>Polyphaga</taxon>
        <taxon>Cucujiformia</taxon>
        <taxon>Curculionidae</taxon>
        <taxon>Dryophthorinae</taxon>
        <taxon>Rhynchophorus</taxon>
    </lineage>
</organism>
<evidence type="ECO:0000313" key="3">
    <source>
        <dbReference type="Proteomes" id="UP000625711"/>
    </source>
</evidence>
<evidence type="ECO:0000259" key="1">
    <source>
        <dbReference type="SMART" id="SM00355"/>
    </source>
</evidence>
<dbReference type="AlphaFoldDB" id="A0A834I0R4"/>
<reference evidence="2" key="1">
    <citation type="submission" date="2020-08" db="EMBL/GenBank/DDBJ databases">
        <title>Genome sequencing and assembly of the red palm weevil Rhynchophorus ferrugineus.</title>
        <authorList>
            <person name="Dias G.B."/>
            <person name="Bergman C.M."/>
            <person name="Manee M."/>
        </authorList>
    </citation>
    <scope>NUCLEOTIDE SEQUENCE</scope>
    <source>
        <strain evidence="2">AA-2017</strain>
        <tissue evidence="2">Whole larva</tissue>
    </source>
</reference>
<feature type="domain" description="C2H2-type" evidence="1">
    <location>
        <begin position="146"/>
        <end position="171"/>
    </location>
</feature>
<keyword evidence="3" id="KW-1185">Reference proteome</keyword>
<evidence type="ECO:0000313" key="2">
    <source>
        <dbReference type="EMBL" id="KAF7272315.1"/>
    </source>
</evidence>